<evidence type="ECO:0000256" key="11">
    <source>
        <dbReference type="SAM" id="MobiDB-lite"/>
    </source>
</evidence>
<dbReference type="InterPro" id="IPR040982">
    <property type="entry name" value="DNA_pol3_finger"/>
</dbReference>
<dbReference type="EC" id="2.7.7.7" evidence="2"/>
<dbReference type="InterPro" id="IPR004013">
    <property type="entry name" value="PHP_dom"/>
</dbReference>
<evidence type="ECO:0000256" key="8">
    <source>
        <dbReference type="ARBA" id="ARBA00022932"/>
    </source>
</evidence>
<dbReference type="CDD" id="cd04485">
    <property type="entry name" value="DnaE_OBF"/>
    <property type="match status" value="1"/>
</dbReference>
<gene>
    <name evidence="13" type="ORF">AKJ08_1857</name>
</gene>
<evidence type="ECO:0000256" key="5">
    <source>
        <dbReference type="ARBA" id="ARBA00022695"/>
    </source>
</evidence>
<evidence type="ECO:0000256" key="7">
    <source>
        <dbReference type="ARBA" id="ARBA00022813"/>
    </source>
</evidence>
<dbReference type="Pfam" id="PF17657">
    <property type="entry name" value="DNA_pol3_finger"/>
    <property type="match status" value="1"/>
</dbReference>
<dbReference type="GO" id="GO:0003676">
    <property type="term" value="F:nucleic acid binding"/>
    <property type="evidence" value="ECO:0007669"/>
    <property type="project" value="InterPro"/>
</dbReference>
<feature type="domain" description="DOD-type homing endonuclease" evidence="12">
    <location>
        <begin position="978"/>
        <end position="1030"/>
    </location>
</feature>
<dbReference type="Gene3D" id="3.10.28.10">
    <property type="entry name" value="Homing endonucleases"/>
    <property type="match status" value="1"/>
</dbReference>
<dbReference type="PROSITE" id="PS50817">
    <property type="entry name" value="INTEIN_N_TER"/>
    <property type="match status" value="1"/>
</dbReference>
<dbReference type="Pfam" id="PF14579">
    <property type="entry name" value="HHH_6"/>
    <property type="match status" value="1"/>
</dbReference>
<proteinExistence type="predicted"/>
<dbReference type="KEGG" id="vin:AKJ08_1857"/>
<evidence type="ECO:0000256" key="9">
    <source>
        <dbReference type="ARBA" id="ARBA00023000"/>
    </source>
</evidence>
<dbReference type="InterPro" id="IPR030934">
    <property type="entry name" value="Intein_C"/>
</dbReference>
<keyword evidence="4" id="KW-0808">Transferase</keyword>
<dbReference type="PATRIC" id="fig|1391653.3.peg.1946"/>
<dbReference type="Pfam" id="PF02811">
    <property type="entry name" value="PHP"/>
    <property type="match status" value="1"/>
</dbReference>
<keyword evidence="14" id="KW-1185">Reference proteome</keyword>
<dbReference type="NCBIfam" id="TIGR01443">
    <property type="entry name" value="intein_Cterm"/>
    <property type="match status" value="1"/>
</dbReference>
<dbReference type="PRINTS" id="PR00379">
    <property type="entry name" value="INTEIN"/>
</dbReference>
<feature type="compositionally biased region" description="Low complexity" evidence="11">
    <location>
        <begin position="1066"/>
        <end position="1077"/>
    </location>
</feature>
<evidence type="ECO:0000256" key="3">
    <source>
        <dbReference type="ARBA" id="ARBA00019114"/>
    </source>
</evidence>
<keyword evidence="6" id="KW-0235">DNA replication</keyword>
<keyword evidence="7" id="KW-0068">Autocatalytic cleavage</keyword>
<dbReference type="InterPro" id="IPR006142">
    <property type="entry name" value="INTEIN"/>
</dbReference>
<dbReference type="Gene3D" id="1.10.150.870">
    <property type="match status" value="1"/>
</dbReference>
<sequence length="1594" mass="175303">MSDFVHLHLHTLYSLLDGAIRMKDLIKGVSEKKMSTVAVTDHGNMFGAVDFYKTAKAAGIKPIFGCEAYVAGPKGRGDRSERVSNHLVLLAKDQEGWRNLRYLASMGYVEGHYYHPRIDKQLLKKHSKGLFGLTACLGGEVPQLAKRGDMDGARRAALEYKEIFEPGHFFLEIQSNGMADQEIANAELKQLSRDLEIPLAATADAHYVKREDAKAHELLMCIAQGKLYDDPKRMRHETEELYIKSPEEMLAHFTDVPEAVENTVLIGQQCNVELELGKVYLPKFRVPDGHDNDSFLAHLARTGLDRRFKELEKRYPLDRDEYRRRLEMEIAVIQSMGFSGYFLIVQDFINWSKEHGIPVGPGRGSGAGSLVAYTLRITDIDPIPYALLFERFLNPERVSMPDFDVDFCQTRRGKVIDYVTQKYGEDNVGQIITFGQLSAKSAIKDVGRVLGLTFGECNELTKNIPNLVDGKPPTIEKALEADPALQERVNGDARIGEVFRIAKALQGLNRQAGMHAAGVVISDKPLWEYVPLYQPSGEKFLVTQYAKDEVEEAGLVKFDFLGLKTLTVIDDAIAMINENNPGQTPLSPEVIPIDDAKTYEMLSRGDTQGVFQLESSGFTELLKKLKPDRFEDIVAAVALYRPGPLQSGMVDDFIERKHGRQKVTYPHPDLEPILRPTYGVIVYQEQVMQISQVLGGYTLGRADLLRRAMGKKKAEVMQQERVGFVDGAKNNSVDPKLAGEIFDLMEKFAAYGFNKCVVGETRVVDAHTGALVRVDELFARRPAGFETLSLDETTGKMVARRVTDVMQNGVKPVFTVTTAQGKKVTATGNHPFLTKTGWKWLEELRQGEEIATPRALPLARGASWPRHQLVVLAGMLSGAASRVDGAWEIRLGSEALAEDFEHAARCFRHTAVTEVRGSRIRIQAPQPFLASGGAAPQLRPAGDCELGTWAKALGVLCHESTPQPSAQEARGATAAASLPAELFTLRDGDLELFLGRLWSASGTLSSTPLLAVANEGLARDLQHLLSRLGIVAAVRQGRARETSSRGAEGGADKKRSVSARSAGEELGPASAGPSSSPALAGWKVKLLGGDAVEAFHHRVGPHLVGREEERRAMAEQILARKRTKRPEDEIHWDEIVSIEPAGEAITYDLTVDETHNFVADGVIVHNSHSAAYALITMQTAWLKCHHRAEFMAALLTSDADKTEKLVAHIADSRDRDLEVLPPDINESARSFNGRGKQIRFGLGGVKGVGETAIDSILEARQRKGEDGPFFGLYDFCERVDLRRVNRKVIECLVRCGAFDFTAIPRWRLFGSIERALERGQSTQRDRASGQSSLFGLLAGPAKAEEKTPGGDGDYPESDPWTDKEKLAGERETLGFYITGHPLDQYADEIRRVATHTTARVLSSARNGDSVKVVGVVSALRSRPTKTGKLMGFATIEDLTGTVEVICFAGGRRPGPPGPGRPAARTGGFEVWQPLLETDQPLLVSGTVQLNTRDEENPIAELIADDITPLAEVRARHASRFTLTLDADQASADKLQRARALLGQHPGPLTVELHIRIPDRSTTRVVVRDLKVAPTDELGERLNLLFGARVVGVGA</sequence>
<dbReference type="GO" id="GO:0008408">
    <property type="term" value="F:3'-5' exonuclease activity"/>
    <property type="evidence" value="ECO:0007669"/>
    <property type="project" value="InterPro"/>
</dbReference>
<dbReference type="EMBL" id="CP012332">
    <property type="protein sequence ID" value="AKU91470.1"/>
    <property type="molecule type" value="Genomic_DNA"/>
</dbReference>
<dbReference type="SMART" id="SM00305">
    <property type="entry name" value="HintC"/>
    <property type="match status" value="1"/>
</dbReference>
<feature type="region of interest" description="Disordered" evidence="11">
    <location>
        <begin position="1038"/>
        <end position="1077"/>
    </location>
</feature>
<dbReference type="CDD" id="cd12113">
    <property type="entry name" value="PHP_PolIIIA_DnaE3"/>
    <property type="match status" value="1"/>
</dbReference>
<dbReference type="OrthoDB" id="9803237at2"/>
<evidence type="ECO:0000313" key="13">
    <source>
        <dbReference type="EMBL" id="AKU91470.1"/>
    </source>
</evidence>
<dbReference type="InterPro" id="IPR011708">
    <property type="entry name" value="DNA_pol3_alpha_NTPase_dom"/>
</dbReference>
<dbReference type="CDD" id="cd00081">
    <property type="entry name" value="Hint"/>
    <property type="match status" value="2"/>
</dbReference>
<dbReference type="PROSITE" id="PS50818">
    <property type="entry name" value="INTEIN_C_TER"/>
    <property type="match status" value="1"/>
</dbReference>
<dbReference type="SUPFAM" id="SSF51294">
    <property type="entry name" value="Hedgehog/intein (Hint) domain"/>
    <property type="match status" value="1"/>
</dbReference>
<evidence type="ECO:0000256" key="10">
    <source>
        <dbReference type="ARBA" id="ARBA00049244"/>
    </source>
</evidence>
<dbReference type="InterPro" id="IPR036844">
    <property type="entry name" value="Hint_dom_sf"/>
</dbReference>
<dbReference type="InterPro" id="IPR041931">
    <property type="entry name" value="DNA_pol3_alpha_thumb_dom"/>
</dbReference>
<dbReference type="InterPro" id="IPR004042">
    <property type="entry name" value="Intein_endonuc_central"/>
</dbReference>
<dbReference type="Proteomes" id="UP000055590">
    <property type="component" value="Chromosome"/>
</dbReference>
<dbReference type="Pfam" id="PF07733">
    <property type="entry name" value="DNA_pol3_alpha"/>
    <property type="match status" value="1"/>
</dbReference>
<dbReference type="Pfam" id="PF01336">
    <property type="entry name" value="tRNA_anti-codon"/>
    <property type="match status" value="1"/>
</dbReference>
<dbReference type="SUPFAM" id="SSF89550">
    <property type="entry name" value="PHP domain-like"/>
    <property type="match status" value="1"/>
</dbReference>
<dbReference type="InterPro" id="IPR003587">
    <property type="entry name" value="Hint_dom_N"/>
</dbReference>
<dbReference type="Gene3D" id="3.20.20.140">
    <property type="entry name" value="Metal-dependent hydrolases"/>
    <property type="match status" value="1"/>
</dbReference>
<dbReference type="STRING" id="1391653.AKJ08_1857"/>
<dbReference type="Gene3D" id="2.170.16.10">
    <property type="entry name" value="Hedgehog/Intein (Hint) domain"/>
    <property type="match status" value="1"/>
</dbReference>
<evidence type="ECO:0000256" key="6">
    <source>
        <dbReference type="ARBA" id="ARBA00022705"/>
    </source>
</evidence>
<dbReference type="NCBIfam" id="TIGR00594">
    <property type="entry name" value="polc"/>
    <property type="match status" value="1"/>
</dbReference>
<feature type="region of interest" description="Disordered" evidence="11">
    <location>
        <begin position="1342"/>
        <end position="1362"/>
    </location>
</feature>
<dbReference type="GO" id="GO:0005737">
    <property type="term" value="C:cytoplasm"/>
    <property type="evidence" value="ECO:0007669"/>
    <property type="project" value="UniProtKB-SubCell"/>
</dbReference>
<keyword evidence="9" id="KW-0651">Protein splicing</keyword>
<comment type="catalytic activity">
    <reaction evidence="10">
        <text>DNA(n) + a 2'-deoxyribonucleoside 5'-triphosphate = DNA(n+1) + diphosphate</text>
        <dbReference type="Rhea" id="RHEA:22508"/>
        <dbReference type="Rhea" id="RHEA-COMP:17339"/>
        <dbReference type="Rhea" id="RHEA-COMP:17340"/>
        <dbReference type="ChEBI" id="CHEBI:33019"/>
        <dbReference type="ChEBI" id="CHEBI:61560"/>
        <dbReference type="ChEBI" id="CHEBI:173112"/>
        <dbReference type="EC" id="2.7.7.7"/>
    </reaction>
</comment>
<dbReference type="SMART" id="SM00306">
    <property type="entry name" value="HintN"/>
    <property type="match status" value="1"/>
</dbReference>
<evidence type="ECO:0000256" key="4">
    <source>
        <dbReference type="ARBA" id="ARBA00022679"/>
    </source>
</evidence>
<dbReference type="Gene3D" id="1.10.10.1600">
    <property type="entry name" value="Bacterial DNA polymerase III alpha subunit, thumb domain"/>
    <property type="match status" value="1"/>
</dbReference>
<dbReference type="InterPro" id="IPR003141">
    <property type="entry name" value="Pol/His_phosphatase_N"/>
</dbReference>
<name>A0A0K1PD73_9BACT</name>
<accession>A0A0K1PD73</accession>
<evidence type="ECO:0000256" key="1">
    <source>
        <dbReference type="ARBA" id="ARBA00004496"/>
    </source>
</evidence>
<organism evidence="13 14">
    <name type="scientific">Vulgatibacter incomptus</name>
    <dbReference type="NCBI Taxonomy" id="1391653"/>
    <lineage>
        <taxon>Bacteria</taxon>
        <taxon>Pseudomonadati</taxon>
        <taxon>Myxococcota</taxon>
        <taxon>Myxococcia</taxon>
        <taxon>Myxococcales</taxon>
        <taxon>Cystobacterineae</taxon>
        <taxon>Vulgatibacteraceae</taxon>
        <taxon>Vulgatibacter</taxon>
    </lineage>
</organism>
<dbReference type="InterPro" id="IPR006141">
    <property type="entry name" value="Intein_N"/>
</dbReference>
<keyword evidence="5" id="KW-0548">Nucleotidyltransferase</keyword>
<reference evidence="13 14" key="1">
    <citation type="submission" date="2015-08" db="EMBL/GenBank/DDBJ databases">
        <authorList>
            <person name="Babu N.S."/>
            <person name="Beckwith C.J."/>
            <person name="Beseler K.G."/>
            <person name="Brison A."/>
            <person name="Carone J.V."/>
            <person name="Caskin T.P."/>
            <person name="Diamond M."/>
            <person name="Durham M.E."/>
            <person name="Foxe J.M."/>
            <person name="Go M."/>
            <person name="Henderson B.A."/>
            <person name="Jones I.B."/>
            <person name="McGettigan J.A."/>
            <person name="Micheletti S.J."/>
            <person name="Nasrallah M.E."/>
            <person name="Ortiz D."/>
            <person name="Piller C.R."/>
            <person name="Privatt S.R."/>
            <person name="Schneider S.L."/>
            <person name="Sharp S."/>
            <person name="Smith T.C."/>
            <person name="Stanton J.D."/>
            <person name="Ullery H.E."/>
            <person name="Wilson R.J."/>
            <person name="Serrano M.G."/>
            <person name="Buck G."/>
            <person name="Lee V."/>
            <person name="Wang Y."/>
            <person name="Carvalho R."/>
            <person name="Voegtly L."/>
            <person name="Shi R."/>
            <person name="Duckworth R."/>
            <person name="Johnson A."/>
            <person name="Loviza R."/>
            <person name="Walstead R."/>
            <person name="Shah Z."/>
            <person name="Kiflezghi M."/>
            <person name="Wade K."/>
            <person name="Ball S.L."/>
            <person name="Bradley K.W."/>
            <person name="Asai D.J."/>
            <person name="Bowman C.A."/>
            <person name="Russell D.A."/>
            <person name="Pope W.H."/>
            <person name="Jacobs-Sera D."/>
            <person name="Hendrix R.W."/>
            <person name="Hatfull G.F."/>
        </authorList>
    </citation>
    <scope>NUCLEOTIDE SEQUENCE [LARGE SCALE GENOMIC DNA]</scope>
    <source>
        <strain evidence="13 14">DSM 27710</strain>
    </source>
</reference>
<dbReference type="InterPro" id="IPR004805">
    <property type="entry name" value="DnaE2/DnaE/PolC"/>
</dbReference>
<dbReference type="GO" id="GO:0016539">
    <property type="term" value="P:intein-mediated protein splicing"/>
    <property type="evidence" value="ECO:0007669"/>
    <property type="project" value="InterPro"/>
</dbReference>
<protein>
    <recommendedName>
        <fullName evidence="3">DNA polymerase III subunit alpha</fullName>
        <ecNumber evidence="2">2.7.7.7</ecNumber>
    </recommendedName>
</protein>
<dbReference type="GO" id="GO:0004519">
    <property type="term" value="F:endonuclease activity"/>
    <property type="evidence" value="ECO:0007669"/>
    <property type="project" value="InterPro"/>
</dbReference>
<dbReference type="PANTHER" id="PTHR32294">
    <property type="entry name" value="DNA POLYMERASE III SUBUNIT ALPHA"/>
    <property type="match status" value="1"/>
</dbReference>
<dbReference type="InterPro" id="IPR027434">
    <property type="entry name" value="Homing_endonucl"/>
</dbReference>
<dbReference type="Pfam" id="PF14890">
    <property type="entry name" value="Intein_splicing"/>
    <property type="match status" value="1"/>
</dbReference>
<evidence type="ECO:0000259" key="12">
    <source>
        <dbReference type="PROSITE" id="PS50819"/>
    </source>
</evidence>
<dbReference type="GO" id="GO:0006260">
    <property type="term" value="P:DNA replication"/>
    <property type="evidence" value="ECO:0007669"/>
    <property type="project" value="UniProtKB-KW"/>
</dbReference>
<dbReference type="SMART" id="SM00481">
    <property type="entry name" value="POLIIIAc"/>
    <property type="match status" value="1"/>
</dbReference>
<dbReference type="PANTHER" id="PTHR32294:SF0">
    <property type="entry name" value="DNA POLYMERASE III SUBUNIT ALPHA"/>
    <property type="match status" value="1"/>
</dbReference>
<evidence type="ECO:0000313" key="14">
    <source>
        <dbReference type="Proteomes" id="UP000055590"/>
    </source>
</evidence>
<dbReference type="GO" id="GO:0003887">
    <property type="term" value="F:DNA-directed DNA polymerase activity"/>
    <property type="evidence" value="ECO:0007669"/>
    <property type="project" value="UniProtKB-KW"/>
</dbReference>
<dbReference type="InterPro" id="IPR004365">
    <property type="entry name" value="NA-bd_OB_tRNA"/>
</dbReference>
<keyword evidence="8" id="KW-0239">DNA-directed DNA polymerase</keyword>
<dbReference type="NCBIfam" id="TIGR01445">
    <property type="entry name" value="intein_Nterm"/>
    <property type="match status" value="1"/>
</dbReference>
<comment type="subcellular location">
    <subcellularLocation>
        <location evidence="1">Cytoplasm</location>
    </subcellularLocation>
</comment>
<dbReference type="InterPro" id="IPR029460">
    <property type="entry name" value="DNAPol_HHH"/>
</dbReference>
<evidence type="ECO:0000256" key="2">
    <source>
        <dbReference type="ARBA" id="ARBA00012417"/>
    </source>
</evidence>
<dbReference type="InterPro" id="IPR003586">
    <property type="entry name" value="Hint_dom_C"/>
</dbReference>
<dbReference type="InterPro" id="IPR016195">
    <property type="entry name" value="Pol/histidinol_Pase-like"/>
</dbReference>
<dbReference type="NCBIfam" id="NF004226">
    <property type="entry name" value="PRK05673.1"/>
    <property type="match status" value="1"/>
</dbReference>
<dbReference type="PROSITE" id="PS50819">
    <property type="entry name" value="INTEIN_ENDONUCLEASE"/>
    <property type="match status" value="1"/>
</dbReference>